<evidence type="ECO:0000313" key="3">
    <source>
        <dbReference type="Proteomes" id="UP000663864"/>
    </source>
</evidence>
<feature type="domain" description="Alcohol dehydrogenase-like C-terminal" evidence="1">
    <location>
        <begin position="18"/>
        <end position="92"/>
    </location>
</feature>
<gene>
    <name evidence="2" type="ORF">ZHD862_LOCUS39435</name>
</gene>
<evidence type="ECO:0000259" key="1">
    <source>
        <dbReference type="Pfam" id="PF00107"/>
    </source>
</evidence>
<dbReference type="InterPro" id="IPR036291">
    <property type="entry name" value="NAD(P)-bd_dom_sf"/>
</dbReference>
<protein>
    <recommendedName>
        <fullName evidence="1">Alcohol dehydrogenase-like C-terminal domain-containing protein</fullName>
    </recommendedName>
</protein>
<name>A0A815XAM5_9BILA</name>
<dbReference type="SUPFAM" id="SSF51735">
    <property type="entry name" value="NAD(P)-binding Rossmann-fold domains"/>
    <property type="match status" value="1"/>
</dbReference>
<dbReference type="InterPro" id="IPR051397">
    <property type="entry name" value="Zn-ADH-like_protein"/>
</dbReference>
<dbReference type="EMBL" id="CAJNOT010018784">
    <property type="protein sequence ID" value="CAF1555144.1"/>
    <property type="molecule type" value="Genomic_DNA"/>
</dbReference>
<dbReference type="InterPro" id="IPR013149">
    <property type="entry name" value="ADH-like_C"/>
</dbReference>
<reference evidence="2" key="1">
    <citation type="submission" date="2021-02" db="EMBL/GenBank/DDBJ databases">
        <authorList>
            <person name="Nowell W R."/>
        </authorList>
    </citation>
    <scope>NUCLEOTIDE SEQUENCE</scope>
</reference>
<proteinExistence type="predicted"/>
<feature type="non-terminal residue" evidence="2">
    <location>
        <position position="1"/>
    </location>
</feature>
<comment type="caution">
    <text evidence="2">The sequence shown here is derived from an EMBL/GenBank/DDBJ whole genome shotgun (WGS) entry which is preliminary data.</text>
</comment>
<sequence>RARQSVMPPAATRRAGPICIPYCQPIGARVIAPAGTEEKRRFLREHSGVEHVFNSRDTSFVNHIRQILPQGVDVIVNSLSGDLLKESIKLLAY</sequence>
<evidence type="ECO:0000313" key="2">
    <source>
        <dbReference type="EMBL" id="CAF1555144.1"/>
    </source>
</evidence>
<feature type="non-terminal residue" evidence="2">
    <location>
        <position position="93"/>
    </location>
</feature>
<dbReference type="Pfam" id="PF00107">
    <property type="entry name" value="ADH_zinc_N"/>
    <property type="match status" value="1"/>
</dbReference>
<dbReference type="Gene3D" id="3.40.50.720">
    <property type="entry name" value="NAD(P)-binding Rossmann-like Domain"/>
    <property type="match status" value="1"/>
</dbReference>
<dbReference type="GO" id="GO:0016491">
    <property type="term" value="F:oxidoreductase activity"/>
    <property type="evidence" value="ECO:0007669"/>
    <property type="project" value="TreeGrafter"/>
</dbReference>
<dbReference type="PANTHER" id="PTHR43677">
    <property type="entry name" value="SHORT-CHAIN DEHYDROGENASE/REDUCTASE"/>
    <property type="match status" value="1"/>
</dbReference>
<organism evidence="2 3">
    <name type="scientific">Rotaria sordida</name>
    <dbReference type="NCBI Taxonomy" id="392033"/>
    <lineage>
        <taxon>Eukaryota</taxon>
        <taxon>Metazoa</taxon>
        <taxon>Spiralia</taxon>
        <taxon>Gnathifera</taxon>
        <taxon>Rotifera</taxon>
        <taxon>Eurotatoria</taxon>
        <taxon>Bdelloidea</taxon>
        <taxon>Philodinida</taxon>
        <taxon>Philodinidae</taxon>
        <taxon>Rotaria</taxon>
    </lineage>
</organism>
<accession>A0A815XAM5</accession>
<dbReference type="Proteomes" id="UP000663864">
    <property type="component" value="Unassembled WGS sequence"/>
</dbReference>
<dbReference type="AlphaFoldDB" id="A0A815XAM5"/>
<dbReference type="PANTHER" id="PTHR43677:SF4">
    <property type="entry name" value="QUINONE OXIDOREDUCTASE-LIKE PROTEIN 2"/>
    <property type="match status" value="1"/>
</dbReference>